<evidence type="ECO:0000313" key="4">
    <source>
        <dbReference type="EMBL" id="KAI5339220.1"/>
    </source>
</evidence>
<proteinExistence type="predicted"/>
<dbReference type="GO" id="GO:0008233">
    <property type="term" value="F:peptidase activity"/>
    <property type="evidence" value="ECO:0007669"/>
    <property type="project" value="UniProtKB-KW"/>
</dbReference>
<feature type="region of interest" description="Disordered" evidence="2">
    <location>
        <begin position="347"/>
        <end position="384"/>
    </location>
</feature>
<dbReference type="InterPro" id="IPR039537">
    <property type="entry name" value="Retrotran_Ty1/copia-like"/>
</dbReference>
<accession>A0AAD4ZAT4</accession>
<feature type="compositionally biased region" description="Polar residues" evidence="2">
    <location>
        <begin position="372"/>
        <end position="384"/>
    </location>
</feature>
<dbReference type="Pfam" id="PF13976">
    <property type="entry name" value="gag_pre-integrs"/>
    <property type="match status" value="1"/>
</dbReference>
<keyword evidence="5" id="KW-1185">Reference proteome</keyword>
<sequence>MHANCAPSSSAEQFWVADTGATAHMTSDLSQLSLATPFLGNETITTAGGSGLSISSIGSSSLNTPKYSFQLSKVLHVPKISQHLLSVHRLCKDNNCRFICDAFGFWIQDKLTGSVLLKGLCRAGIYSIPFFPSQPHPTPAASLIKQHFCFLGHPVNTSLWHKRFGHPSNVITTALLHQSQVPVSLDKVQSICHHCLEGKLAKLPFHYPAVKSVKPLEVIHSDVWGPSPTISVEGFKYYVSFVDECTRFTWLFPMINKAEVYSIFVHFHAYLVTQFSASLKVFQSDGGGEYLSHKFQHYLLARGMSGPTGGRNSKAPTPEHPTPCVASKLCPTRADWVITHRNIQRHGDDPKLYNKSFHMPEHPTPHMESVSHAGTSNAASETSN</sequence>
<name>A0AAD4ZAT4_PRUDU</name>
<feature type="domain" description="Integrase catalytic" evidence="3">
    <location>
        <begin position="211"/>
        <end position="304"/>
    </location>
</feature>
<protein>
    <recommendedName>
        <fullName evidence="3">Integrase catalytic domain-containing protein</fullName>
    </recommendedName>
</protein>
<dbReference type="Gene3D" id="3.30.420.10">
    <property type="entry name" value="Ribonuclease H-like superfamily/Ribonuclease H"/>
    <property type="match status" value="1"/>
</dbReference>
<dbReference type="PROSITE" id="PS50994">
    <property type="entry name" value="INTEGRASE"/>
    <property type="match status" value="1"/>
</dbReference>
<dbReference type="InterPro" id="IPR025724">
    <property type="entry name" value="GAG-pre-integrase_dom"/>
</dbReference>
<gene>
    <name evidence="4" type="ORF">L3X38_018492</name>
</gene>
<dbReference type="GO" id="GO:0015074">
    <property type="term" value="P:DNA integration"/>
    <property type="evidence" value="ECO:0007669"/>
    <property type="project" value="InterPro"/>
</dbReference>
<feature type="compositionally biased region" description="Basic and acidic residues" evidence="2">
    <location>
        <begin position="347"/>
        <end position="365"/>
    </location>
</feature>
<reference evidence="4 5" key="1">
    <citation type="journal article" date="2022" name="G3 (Bethesda)">
        <title>Whole-genome sequence and methylome profiling of the almond [Prunus dulcis (Mill.) D.A. Webb] cultivar 'Nonpareil'.</title>
        <authorList>
            <person name="D'Amico-Willman K.M."/>
            <person name="Ouma W.Z."/>
            <person name="Meulia T."/>
            <person name="Sideli G.M."/>
            <person name="Gradziel T.M."/>
            <person name="Fresnedo-Ramirez J."/>
        </authorList>
    </citation>
    <scope>NUCLEOTIDE SEQUENCE [LARGE SCALE GENOMIC DNA]</scope>
    <source>
        <strain evidence="4">Clone GOH B32 T37-40</strain>
    </source>
</reference>
<dbReference type="InterPro" id="IPR036397">
    <property type="entry name" value="RNaseH_sf"/>
</dbReference>
<evidence type="ECO:0000313" key="5">
    <source>
        <dbReference type="Proteomes" id="UP001054821"/>
    </source>
</evidence>
<dbReference type="Proteomes" id="UP001054821">
    <property type="component" value="Chromosome 3"/>
</dbReference>
<dbReference type="PANTHER" id="PTHR42648:SF26">
    <property type="entry name" value="INTEGRASE CATALYTIC DOMAIN-CONTAINING PROTEIN"/>
    <property type="match status" value="1"/>
</dbReference>
<dbReference type="InterPro" id="IPR012337">
    <property type="entry name" value="RNaseH-like_sf"/>
</dbReference>
<dbReference type="GO" id="GO:0003676">
    <property type="term" value="F:nucleic acid binding"/>
    <property type="evidence" value="ECO:0007669"/>
    <property type="project" value="InterPro"/>
</dbReference>
<keyword evidence="1" id="KW-0378">Hydrolase</keyword>
<dbReference type="InterPro" id="IPR001584">
    <property type="entry name" value="Integrase_cat-core"/>
</dbReference>
<dbReference type="SUPFAM" id="SSF53098">
    <property type="entry name" value="Ribonuclease H-like"/>
    <property type="match status" value="1"/>
</dbReference>
<dbReference type="AlphaFoldDB" id="A0AAD4ZAT4"/>
<evidence type="ECO:0000259" key="3">
    <source>
        <dbReference type="PROSITE" id="PS50994"/>
    </source>
</evidence>
<keyword evidence="1" id="KW-0645">Protease</keyword>
<organism evidence="4 5">
    <name type="scientific">Prunus dulcis</name>
    <name type="common">Almond</name>
    <name type="synonym">Amygdalus dulcis</name>
    <dbReference type="NCBI Taxonomy" id="3755"/>
    <lineage>
        <taxon>Eukaryota</taxon>
        <taxon>Viridiplantae</taxon>
        <taxon>Streptophyta</taxon>
        <taxon>Embryophyta</taxon>
        <taxon>Tracheophyta</taxon>
        <taxon>Spermatophyta</taxon>
        <taxon>Magnoliopsida</taxon>
        <taxon>eudicotyledons</taxon>
        <taxon>Gunneridae</taxon>
        <taxon>Pentapetalae</taxon>
        <taxon>rosids</taxon>
        <taxon>fabids</taxon>
        <taxon>Rosales</taxon>
        <taxon>Rosaceae</taxon>
        <taxon>Amygdaloideae</taxon>
        <taxon>Amygdaleae</taxon>
        <taxon>Prunus</taxon>
    </lineage>
</organism>
<evidence type="ECO:0000256" key="2">
    <source>
        <dbReference type="SAM" id="MobiDB-lite"/>
    </source>
</evidence>
<dbReference type="InterPro" id="IPR054722">
    <property type="entry name" value="PolX-like_BBD"/>
</dbReference>
<comment type="caution">
    <text evidence="4">The sequence shown here is derived from an EMBL/GenBank/DDBJ whole genome shotgun (WGS) entry which is preliminary data.</text>
</comment>
<dbReference type="Pfam" id="PF22936">
    <property type="entry name" value="Pol_BBD"/>
    <property type="match status" value="1"/>
</dbReference>
<dbReference type="GO" id="GO:0006508">
    <property type="term" value="P:proteolysis"/>
    <property type="evidence" value="ECO:0007669"/>
    <property type="project" value="UniProtKB-KW"/>
</dbReference>
<evidence type="ECO:0000256" key="1">
    <source>
        <dbReference type="ARBA" id="ARBA00022670"/>
    </source>
</evidence>
<dbReference type="EMBL" id="JAJFAZ020000003">
    <property type="protein sequence ID" value="KAI5339220.1"/>
    <property type="molecule type" value="Genomic_DNA"/>
</dbReference>
<dbReference type="PANTHER" id="PTHR42648">
    <property type="entry name" value="TRANSPOSASE, PUTATIVE-RELATED"/>
    <property type="match status" value="1"/>
</dbReference>